<keyword evidence="1" id="KW-0560">Oxidoreductase</keyword>
<protein>
    <recommendedName>
        <fullName evidence="5">NAD(P)-binding protein</fullName>
    </recommendedName>
</protein>
<reference evidence="3" key="2">
    <citation type="journal article" date="2022" name="Microbiol. Resour. Announc.">
        <title>Whole-Genome Sequence of Entomortierella parvispora E1425, a Mucoromycotan Fungus Associated with Burkholderiaceae-Related Endosymbiotic Bacteria.</title>
        <authorList>
            <person name="Herlambang A."/>
            <person name="Guo Y."/>
            <person name="Takashima Y."/>
            <person name="Narisawa K."/>
            <person name="Ohta H."/>
            <person name="Nishizawa T."/>
        </authorList>
    </citation>
    <scope>NUCLEOTIDE SEQUENCE</scope>
    <source>
        <strain evidence="3">E1425</strain>
    </source>
</reference>
<gene>
    <name evidence="3" type="ORF">EMPS_03948</name>
</gene>
<evidence type="ECO:0000313" key="4">
    <source>
        <dbReference type="Proteomes" id="UP000827284"/>
    </source>
</evidence>
<sequence length="336" mass="37250">MLESLTNIEYWKTFVLPTTFSPEQIPDLSSKVAIVTGGNAGLGYETSLALAAHGAHVFLACRDQEKANEAIERLERELAETAPHIHPRIEFLYLDLADLRSVARSANQFLAKGLPLNILVNNAGVGLSPPKLSRDGIELVFAVNHMGHFLFTQRLLSKLIDSQPSRIVNVSSIAHEFQLPLGGIQFGTIGQADAESPAVNYSRSKLANILYTKALSRRLRADGHDRVFVNAVHPGYCLTAIDDDSEKTLGKILSTVIIKTRSWMGRSASTGAISQIYCACAKEIEDKQLSGRYFVPDAHELRPSPYAMNKELQERLFKYSEDFMVKRGLLSHEPRM</sequence>
<dbReference type="CDD" id="cd05327">
    <property type="entry name" value="retinol-DH_like_SDR_c_like"/>
    <property type="match status" value="1"/>
</dbReference>
<organism evidence="3 4">
    <name type="scientific">Entomortierella parvispora</name>
    <dbReference type="NCBI Taxonomy" id="205924"/>
    <lineage>
        <taxon>Eukaryota</taxon>
        <taxon>Fungi</taxon>
        <taxon>Fungi incertae sedis</taxon>
        <taxon>Mucoromycota</taxon>
        <taxon>Mortierellomycotina</taxon>
        <taxon>Mortierellomycetes</taxon>
        <taxon>Mortierellales</taxon>
        <taxon>Mortierellaceae</taxon>
        <taxon>Entomortierella</taxon>
    </lineage>
</organism>
<accession>A0A9P3H7S1</accession>
<dbReference type="Proteomes" id="UP000827284">
    <property type="component" value="Unassembled WGS sequence"/>
</dbReference>
<proteinExistence type="inferred from homology"/>
<keyword evidence="4" id="KW-1185">Reference proteome</keyword>
<dbReference type="EMBL" id="BQFW01000005">
    <property type="protein sequence ID" value="GJJ71598.1"/>
    <property type="molecule type" value="Genomic_DNA"/>
</dbReference>
<comment type="similarity">
    <text evidence="2">Belongs to the short-chain dehydrogenases/reductases (SDR) family.</text>
</comment>
<dbReference type="GO" id="GO:0016491">
    <property type="term" value="F:oxidoreductase activity"/>
    <property type="evidence" value="ECO:0007669"/>
    <property type="project" value="UniProtKB-KW"/>
</dbReference>
<dbReference type="Gene3D" id="3.40.50.720">
    <property type="entry name" value="NAD(P)-binding Rossmann-like Domain"/>
    <property type="match status" value="1"/>
</dbReference>
<evidence type="ECO:0000256" key="2">
    <source>
        <dbReference type="RuleBase" id="RU000363"/>
    </source>
</evidence>
<comment type="caution">
    <text evidence="3">The sequence shown here is derived from an EMBL/GenBank/DDBJ whole genome shotgun (WGS) entry which is preliminary data.</text>
</comment>
<dbReference type="PANTHER" id="PTHR43157:SF31">
    <property type="entry name" value="PHOSPHATIDYLINOSITOL-GLYCAN BIOSYNTHESIS CLASS F PROTEIN"/>
    <property type="match status" value="1"/>
</dbReference>
<dbReference type="PRINTS" id="PR00081">
    <property type="entry name" value="GDHRDH"/>
</dbReference>
<evidence type="ECO:0000256" key="1">
    <source>
        <dbReference type="ARBA" id="ARBA00023002"/>
    </source>
</evidence>
<dbReference type="InterPro" id="IPR002347">
    <property type="entry name" value="SDR_fam"/>
</dbReference>
<dbReference type="InterPro" id="IPR036291">
    <property type="entry name" value="NAD(P)-bd_dom_sf"/>
</dbReference>
<dbReference type="SUPFAM" id="SSF51735">
    <property type="entry name" value="NAD(P)-binding Rossmann-fold domains"/>
    <property type="match status" value="1"/>
</dbReference>
<dbReference type="PANTHER" id="PTHR43157">
    <property type="entry name" value="PHOSPHATIDYLINOSITOL-GLYCAN BIOSYNTHESIS CLASS F PROTEIN-RELATED"/>
    <property type="match status" value="1"/>
</dbReference>
<evidence type="ECO:0000313" key="3">
    <source>
        <dbReference type="EMBL" id="GJJ71598.1"/>
    </source>
</evidence>
<evidence type="ECO:0008006" key="5">
    <source>
        <dbReference type="Google" id="ProtNLM"/>
    </source>
</evidence>
<dbReference type="PRINTS" id="PR00080">
    <property type="entry name" value="SDRFAMILY"/>
</dbReference>
<name>A0A9P3H7S1_9FUNG</name>
<dbReference type="Pfam" id="PF00106">
    <property type="entry name" value="adh_short"/>
    <property type="match status" value="1"/>
</dbReference>
<dbReference type="OrthoDB" id="191139at2759"/>
<dbReference type="AlphaFoldDB" id="A0A9P3H7S1"/>
<reference evidence="3" key="1">
    <citation type="submission" date="2021-11" db="EMBL/GenBank/DDBJ databases">
        <authorList>
            <person name="Herlambang A."/>
            <person name="Guo Y."/>
            <person name="Takashima Y."/>
            <person name="Nishizawa T."/>
        </authorList>
    </citation>
    <scope>NUCLEOTIDE SEQUENCE</scope>
    <source>
        <strain evidence="3">E1425</strain>
    </source>
</reference>